<organism evidence="2 3">
    <name type="scientific">Malus baccata</name>
    <name type="common">Siberian crab apple</name>
    <name type="synonym">Pyrus baccata</name>
    <dbReference type="NCBI Taxonomy" id="106549"/>
    <lineage>
        <taxon>Eukaryota</taxon>
        <taxon>Viridiplantae</taxon>
        <taxon>Streptophyta</taxon>
        <taxon>Embryophyta</taxon>
        <taxon>Tracheophyta</taxon>
        <taxon>Spermatophyta</taxon>
        <taxon>Magnoliopsida</taxon>
        <taxon>eudicotyledons</taxon>
        <taxon>Gunneridae</taxon>
        <taxon>Pentapetalae</taxon>
        <taxon>rosids</taxon>
        <taxon>fabids</taxon>
        <taxon>Rosales</taxon>
        <taxon>Rosaceae</taxon>
        <taxon>Amygdaloideae</taxon>
        <taxon>Maleae</taxon>
        <taxon>Malus</taxon>
    </lineage>
</organism>
<dbReference type="AlphaFoldDB" id="A0A540N2D0"/>
<feature type="compositionally biased region" description="Polar residues" evidence="1">
    <location>
        <begin position="46"/>
        <end position="56"/>
    </location>
</feature>
<dbReference type="EMBL" id="VIEB01000127">
    <property type="protein sequence ID" value="TQE05217.1"/>
    <property type="molecule type" value="Genomic_DNA"/>
</dbReference>
<protein>
    <submittedName>
        <fullName evidence="2">Uncharacterized protein</fullName>
    </submittedName>
</protein>
<sequence length="78" mass="8893">MVHTDDYNPNRIQLKVASCQPANTSSNETRHLQNNQVWEHSKESTNAHQKSPNTPHKATHTEIGKPNKPPFHNFPLQS</sequence>
<comment type="caution">
    <text evidence="2">The sequence shown here is derived from an EMBL/GenBank/DDBJ whole genome shotgun (WGS) entry which is preliminary data.</text>
</comment>
<accession>A0A540N2D0</accession>
<gene>
    <name evidence="2" type="ORF">C1H46_009196</name>
</gene>
<reference evidence="2 3" key="1">
    <citation type="journal article" date="2019" name="G3 (Bethesda)">
        <title>Sequencing of a Wild Apple (Malus baccata) Genome Unravels the Differences Between Cultivated and Wild Apple Species Regarding Disease Resistance and Cold Tolerance.</title>
        <authorList>
            <person name="Chen X."/>
        </authorList>
    </citation>
    <scope>NUCLEOTIDE SEQUENCE [LARGE SCALE GENOMIC DNA]</scope>
    <source>
        <strain evidence="3">cv. Shandingzi</strain>
        <tissue evidence="2">Leaves</tissue>
    </source>
</reference>
<evidence type="ECO:0000313" key="3">
    <source>
        <dbReference type="Proteomes" id="UP000315295"/>
    </source>
</evidence>
<keyword evidence="3" id="KW-1185">Reference proteome</keyword>
<proteinExistence type="predicted"/>
<name>A0A540N2D0_MALBA</name>
<feature type="region of interest" description="Disordered" evidence="1">
    <location>
        <begin position="19"/>
        <end position="78"/>
    </location>
</feature>
<dbReference type="Proteomes" id="UP000315295">
    <property type="component" value="Unassembled WGS sequence"/>
</dbReference>
<feature type="compositionally biased region" description="Polar residues" evidence="1">
    <location>
        <begin position="20"/>
        <end position="38"/>
    </location>
</feature>
<evidence type="ECO:0000256" key="1">
    <source>
        <dbReference type="SAM" id="MobiDB-lite"/>
    </source>
</evidence>
<evidence type="ECO:0000313" key="2">
    <source>
        <dbReference type="EMBL" id="TQE05217.1"/>
    </source>
</evidence>